<dbReference type="InterPro" id="IPR035198">
    <property type="entry name" value="SU10_MCP"/>
</dbReference>
<evidence type="ECO:0000313" key="2">
    <source>
        <dbReference type="Proteomes" id="UP000216345"/>
    </source>
</evidence>
<dbReference type="OrthoDB" id="7064574at2"/>
<keyword evidence="2" id="KW-1185">Reference proteome</keyword>
<reference evidence="1 2" key="1">
    <citation type="submission" date="2017-07" db="EMBL/GenBank/DDBJ databases">
        <title>Phylogenetic study on the rhizospheric bacterium Ochrobactrum sp. A44.</title>
        <authorList>
            <person name="Krzyzanowska D.M."/>
            <person name="Ossowicki A."/>
            <person name="Rajewska M."/>
            <person name="Maciag T."/>
            <person name="Kaczynski Z."/>
            <person name="Czerwicka M."/>
            <person name="Jafra S."/>
        </authorList>
    </citation>
    <scope>NUCLEOTIDE SEQUENCE [LARGE SCALE GENOMIC DNA]</scope>
    <source>
        <strain evidence="1 2">PR17</strain>
    </source>
</reference>
<protein>
    <recommendedName>
        <fullName evidence="3">Head protein</fullName>
    </recommendedName>
</protein>
<dbReference type="EMBL" id="NNRK01000033">
    <property type="protein sequence ID" value="OYR11177.1"/>
    <property type="molecule type" value="Genomic_DNA"/>
</dbReference>
<dbReference type="RefSeq" id="WP_094578140.1">
    <property type="nucleotide sequence ID" value="NZ_JBHEEL010000007.1"/>
</dbReference>
<gene>
    <name evidence="1" type="ORF">CEV32_1475</name>
</gene>
<evidence type="ECO:0008006" key="3">
    <source>
        <dbReference type="Google" id="ProtNLM"/>
    </source>
</evidence>
<evidence type="ECO:0000313" key="1">
    <source>
        <dbReference type="EMBL" id="OYR11177.1"/>
    </source>
</evidence>
<dbReference type="AlphaFoldDB" id="A0A256F8G9"/>
<name>A0A256F8G9_9HYPH</name>
<accession>A0A256F8G9</accession>
<proteinExistence type="predicted"/>
<organism evidence="1 2">
    <name type="scientific">Brucella rhizosphaerae</name>
    <dbReference type="NCBI Taxonomy" id="571254"/>
    <lineage>
        <taxon>Bacteria</taxon>
        <taxon>Pseudomonadati</taxon>
        <taxon>Pseudomonadota</taxon>
        <taxon>Alphaproteobacteria</taxon>
        <taxon>Hyphomicrobiales</taxon>
        <taxon>Brucellaceae</taxon>
        <taxon>Brucella/Ochrobactrum group</taxon>
        <taxon>Brucella</taxon>
    </lineage>
</organism>
<dbReference type="Proteomes" id="UP000216345">
    <property type="component" value="Unassembled WGS sequence"/>
</dbReference>
<comment type="caution">
    <text evidence="1">The sequence shown here is derived from an EMBL/GenBank/DDBJ whole genome shotgun (WGS) entry which is preliminary data.</text>
</comment>
<sequence>MATLKTTDVKHVREDLGNYISMISPEKTPFKTEIGKSKATSTWHEFLTDELAPANAANARLEGADANEADNRGPARIGNRTQIFAKEVTIANTLQAVDTAGARNEKARQITKAGAELNRDIEAALVSANPSASTPGMLGGAEAWIKTNALHGTGGSTAGFANNNVGAVTDGDEQELTVELLNKLFGQIWEAGGNAAQVIAPGKVKQTISALAGGVGVWQTPAEKKTIYAGVDYYVSDFGVHEIIPHHFMTKTTLIAFDKDLWNVATLRGITKNELAKTGDSDKVQIITELTLECLNEAGNGKIADIKVN</sequence>
<dbReference type="Pfam" id="PF17236">
    <property type="entry name" value="SU10_MCP"/>
    <property type="match status" value="1"/>
</dbReference>